<accession>A0A0F9M5Z8</accession>
<dbReference type="AlphaFoldDB" id="A0A0F9M5Z8"/>
<organism evidence="1">
    <name type="scientific">marine sediment metagenome</name>
    <dbReference type="NCBI Taxonomy" id="412755"/>
    <lineage>
        <taxon>unclassified sequences</taxon>
        <taxon>metagenomes</taxon>
        <taxon>ecological metagenomes</taxon>
    </lineage>
</organism>
<proteinExistence type="predicted"/>
<comment type="caution">
    <text evidence="1">The sequence shown here is derived from an EMBL/GenBank/DDBJ whole genome shotgun (WGS) entry which is preliminary data.</text>
</comment>
<protein>
    <submittedName>
        <fullName evidence="1">Uncharacterized protein</fullName>
    </submittedName>
</protein>
<name>A0A0F9M5Z8_9ZZZZ</name>
<dbReference type="EMBL" id="LAZR01005296">
    <property type="protein sequence ID" value="KKN01124.1"/>
    <property type="molecule type" value="Genomic_DNA"/>
</dbReference>
<gene>
    <name evidence="1" type="ORF">LCGC14_1130950</name>
</gene>
<sequence>MHPNREDCEHQNREKIGTDWRCMDCQEPVDPPTVAWYLSFRSGLVITCPKLDVYA</sequence>
<evidence type="ECO:0000313" key="1">
    <source>
        <dbReference type="EMBL" id="KKN01124.1"/>
    </source>
</evidence>
<reference evidence="1" key="1">
    <citation type="journal article" date="2015" name="Nature">
        <title>Complex archaea that bridge the gap between prokaryotes and eukaryotes.</title>
        <authorList>
            <person name="Spang A."/>
            <person name="Saw J.H."/>
            <person name="Jorgensen S.L."/>
            <person name="Zaremba-Niedzwiedzka K."/>
            <person name="Martijn J."/>
            <person name="Lind A.E."/>
            <person name="van Eijk R."/>
            <person name="Schleper C."/>
            <person name="Guy L."/>
            <person name="Ettema T.J."/>
        </authorList>
    </citation>
    <scope>NUCLEOTIDE SEQUENCE</scope>
</reference>